<keyword evidence="3 7" id="KW-0812">Transmembrane</keyword>
<evidence type="ECO:0000313" key="9">
    <source>
        <dbReference type="Proteomes" id="UP000824166"/>
    </source>
</evidence>
<keyword evidence="5 7" id="KW-0472">Membrane</keyword>
<feature type="transmembrane region" description="Helical" evidence="7">
    <location>
        <begin position="120"/>
        <end position="144"/>
    </location>
</feature>
<evidence type="ECO:0000256" key="6">
    <source>
        <dbReference type="SAM" id="MobiDB-lite"/>
    </source>
</evidence>
<reference evidence="8 9" key="1">
    <citation type="submission" date="2021-06" db="EMBL/GenBank/DDBJ databases">
        <authorList>
            <person name="Jeong J.W."/>
        </authorList>
    </citation>
    <scope>NUCLEOTIDE SEQUENCE [LARGE SCALE GENOMIC DNA]</scope>
    <source>
        <strain evidence="8 9">MMS21-TAE1-1</strain>
    </source>
</reference>
<accession>A0ABS6IBU4</accession>
<evidence type="ECO:0000256" key="7">
    <source>
        <dbReference type="SAM" id="Phobius"/>
    </source>
</evidence>
<comment type="subcellular location">
    <subcellularLocation>
        <location evidence="1">Cell membrane</location>
        <topology evidence="1">Multi-pass membrane protein</topology>
    </subcellularLocation>
</comment>
<feature type="transmembrane region" description="Helical" evidence="7">
    <location>
        <begin position="9"/>
        <end position="32"/>
    </location>
</feature>
<dbReference type="PANTHER" id="PTHR30250:SF11">
    <property type="entry name" value="O-ANTIGEN TRANSPORTER-RELATED"/>
    <property type="match status" value="1"/>
</dbReference>
<comment type="caution">
    <text evidence="8">The sequence shown here is derived from an EMBL/GenBank/DDBJ whole genome shotgun (WGS) entry which is preliminary data.</text>
</comment>
<keyword evidence="9" id="KW-1185">Reference proteome</keyword>
<evidence type="ECO:0000256" key="1">
    <source>
        <dbReference type="ARBA" id="ARBA00004651"/>
    </source>
</evidence>
<dbReference type="EMBL" id="JAHOPC010000013">
    <property type="protein sequence ID" value="MBU8868296.1"/>
    <property type="molecule type" value="Genomic_DNA"/>
</dbReference>
<dbReference type="Proteomes" id="UP000824166">
    <property type="component" value="Unassembled WGS sequence"/>
</dbReference>
<dbReference type="Pfam" id="PF01943">
    <property type="entry name" value="Polysacc_synt"/>
    <property type="match status" value="1"/>
</dbReference>
<evidence type="ECO:0000256" key="3">
    <source>
        <dbReference type="ARBA" id="ARBA00022692"/>
    </source>
</evidence>
<gene>
    <name evidence="8" type="ORF">KSW38_18550</name>
</gene>
<organism evidence="8 9">
    <name type="scientific">Paenarthrobacter aromaticivorans</name>
    <dbReference type="NCBI Taxonomy" id="2849150"/>
    <lineage>
        <taxon>Bacteria</taxon>
        <taxon>Bacillati</taxon>
        <taxon>Actinomycetota</taxon>
        <taxon>Actinomycetes</taxon>
        <taxon>Micrococcales</taxon>
        <taxon>Micrococcaceae</taxon>
        <taxon>Paenarthrobacter</taxon>
    </lineage>
</organism>
<evidence type="ECO:0000313" key="8">
    <source>
        <dbReference type="EMBL" id="MBU8868296.1"/>
    </source>
</evidence>
<feature type="transmembrane region" description="Helical" evidence="7">
    <location>
        <begin position="347"/>
        <end position="369"/>
    </location>
</feature>
<proteinExistence type="predicted"/>
<dbReference type="PANTHER" id="PTHR30250">
    <property type="entry name" value="PST FAMILY PREDICTED COLANIC ACID TRANSPORTER"/>
    <property type="match status" value="1"/>
</dbReference>
<protein>
    <submittedName>
        <fullName evidence="8">Oligosaccharide flippase family protein</fullName>
    </submittedName>
</protein>
<keyword evidence="4 7" id="KW-1133">Transmembrane helix</keyword>
<dbReference type="InterPro" id="IPR050833">
    <property type="entry name" value="Poly_Biosynth_Transport"/>
</dbReference>
<feature type="transmembrane region" description="Helical" evidence="7">
    <location>
        <begin position="284"/>
        <end position="307"/>
    </location>
</feature>
<sequence>MLLPDDRGVLAILITTVTIVSLVSGLGTNISLRILLPRDPRVTMRGYAKTSLWLGALQLVFLILVSYFLLGAIDVHLGVNEVIFGVLPLGLAAFFANQTADALSATGYPSRASMANSVGFGVTAAALIAFWLLGSGLLAALLAYTAGFTTRSVIAISIIGKSVVLKTTEPRSGGTKELLRAGVGLMGMNLGQSITYRLDQYLLAALADTRAVGLYAVATTPASLIQVVSNSVGQVAFRDSAQNQFGRKKLLTFVLGAAGVTAAYAAVMYLAAPWLIPLVFGQEYVPAVDIVRVLALAEVALSPYLVLSRAVAGAGHIKLSSLTGVVGMAAMSLFLLLFIPGSGGLGAAWACVTGYATMSLFLICGILIIRRRRPSNTPRHRKASIGPPRVSGRPRRRRDPSASPIASENSHKVTANNR</sequence>
<evidence type="ECO:0000256" key="5">
    <source>
        <dbReference type="ARBA" id="ARBA00023136"/>
    </source>
</evidence>
<feature type="region of interest" description="Disordered" evidence="6">
    <location>
        <begin position="375"/>
        <end position="418"/>
    </location>
</feature>
<feature type="transmembrane region" description="Helical" evidence="7">
    <location>
        <begin position="82"/>
        <end position="100"/>
    </location>
</feature>
<feature type="transmembrane region" description="Helical" evidence="7">
    <location>
        <begin position="52"/>
        <end position="70"/>
    </location>
</feature>
<dbReference type="InterPro" id="IPR002797">
    <property type="entry name" value="Polysacc_synth"/>
</dbReference>
<evidence type="ECO:0000256" key="2">
    <source>
        <dbReference type="ARBA" id="ARBA00022475"/>
    </source>
</evidence>
<evidence type="ECO:0000256" key="4">
    <source>
        <dbReference type="ARBA" id="ARBA00022989"/>
    </source>
</evidence>
<name>A0ABS6IBU4_9MICC</name>
<feature type="transmembrane region" description="Helical" evidence="7">
    <location>
        <begin position="250"/>
        <end position="272"/>
    </location>
</feature>
<feature type="transmembrane region" description="Helical" evidence="7">
    <location>
        <begin position="319"/>
        <end position="341"/>
    </location>
</feature>
<keyword evidence="2" id="KW-1003">Cell membrane</keyword>